<protein>
    <recommendedName>
        <fullName evidence="4">HTH cro/C1-type domain-containing protein</fullName>
    </recommendedName>
</protein>
<dbReference type="eggNOG" id="COG1396">
    <property type="taxonomic scope" value="Bacteria"/>
</dbReference>
<dbReference type="PROSITE" id="PS50943">
    <property type="entry name" value="HTH_CROC1"/>
    <property type="match status" value="1"/>
</dbReference>
<evidence type="ECO:0000259" key="4">
    <source>
        <dbReference type="PROSITE" id="PS50943"/>
    </source>
</evidence>
<dbReference type="SUPFAM" id="SSF47413">
    <property type="entry name" value="lambda repressor-like DNA-binding domains"/>
    <property type="match status" value="1"/>
</dbReference>
<evidence type="ECO:0000313" key="5">
    <source>
        <dbReference type="EMBL" id="CCH51584.1"/>
    </source>
</evidence>
<proteinExistence type="predicted"/>
<dbReference type="AlphaFoldDB" id="I2GCG0"/>
<dbReference type="EMBL" id="CAIT01000004">
    <property type="protein sequence ID" value="CCH51584.1"/>
    <property type="molecule type" value="Genomic_DNA"/>
</dbReference>
<keyword evidence="6" id="KW-1185">Reference proteome</keyword>
<evidence type="ECO:0000256" key="3">
    <source>
        <dbReference type="ARBA" id="ARBA00023163"/>
    </source>
</evidence>
<dbReference type="GO" id="GO:0003677">
    <property type="term" value="F:DNA binding"/>
    <property type="evidence" value="ECO:0007669"/>
    <property type="project" value="UniProtKB-KW"/>
</dbReference>
<dbReference type="GO" id="GO:0005829">
    <property type="term" value="C:cytosol"/>
    <property type="evidence" value="ECO:0007669"/>
    <property type="project" value="TreeGrafter"/>
</dbReference>
<keyword evidence="1" id="KW-0805">Transcription regulation</keyword>
<comment type="caution">
    <text evidence="5">The sequence shown here is derived from an EMBL/GenBank/DDBJ whole genome shotgun (WGS) entry which is preliminary data.</text>
</comment>
<dbReference type="InterPro" id="IPR010982">
    <property type="entry name" value="Lambda_DNA-bd_dom_sf"/>
</dbReference>
<keyword evidence="3" id="KW-0804">Transcription</keyword>
<keyword evidence="2" id="KW-0238">DNA-binding</keyword>
<dbReference type="InterPro" id="IPR050807">
    <property type="entry name" value="TransReg_Diox_bact_type"/>
</dbReference>
<sequence>MIGTRDKEAIKRFGISIRQKRLQKGFSQEELADRCQIDIRQIGRIERGEINTTISTVFVLARALEVPVGDLFDFPLPPLES</sequence>
<name>I2GCG0_9BACT</name>
<dbReference type="Gene3D" id="1.10.260.40">
    <property type="entry name" value="lambda repressor-like DNA-binding domains"/>
    <property type="match status" value="1"/>
</dbReference>
<dbReference type="InterPro" id="IPR001387">
    <property type="entry name" value="Cro/C1-type_HTH"/>
</dbReference>
<dbReference type="Proteomes" id="UP000009309">
    <property type="component" value="Unassembled WGS sequence"/>
</dbReference>
<evidence type="ECO:0000256" key="1">
    <source>
        <dbReference type="ARBA" id="ARBA00023015"/>
    </source>
</evidence>
<organism evidence="5 6">
    <name type="scientific">Fibrisoma limi BUZ 3</name>
    <dbReference type="NCBI Taxonomy" id="1185876"/>
    <lineage>
        <taxon>Bacteria</taxon>
        <taxon>Pseudomonadati</taxon>
        <taxon>Bacteroidota</taxon>
        <taxon>Cytophagia</taxon>
        <taxon>Cytophagales</taxon>
        <taxon>Spirosomataceae</taxon>
        <taxon>Fibrisoma</taxon>
    </lineage>
</organism>
<dbReference type="GO" id="GO:0003700">
    <property type="term" value="F:DNA-binding transcription factor activity"/>
    <property type="evidence" value="ECO:0007669"/>
    <property type="project" value="TreeGrafter"/>
</dbReference>
<dbReference type="PANTHER" id="PTHR46797">
    <property type="entry name" value="HTH-TYPE TRANSCRIPTIONAL REGULATOR"/>
    <property type="match status" value="1"/>
</dbReference>
<evidence type="ECO:0000256" key="2">
    <source>
        <dbReference type="ARBA" id="ARBA00023125"/>
    </source>
</evidence>
<accession>I2GCG0</accession>
<dbReference type="RefSeq" id="WP_009280170.1">
    <property type="nucleotide sequence ID" value="NZ_CAIT01000004.1"/>
</dbReference>
<evidence type="ECO:0000313" key="6">
    <source>
        <dbReference type="Proteomes" id="UP000009309"/>
    </source>
</evidence>
<dbReference type="Pfam" id="PF01381">
    <property type="entry name" value="HTH_3"/>
    <property type="match status" value="1"/>
</dbReference>
<dbReference type="PANTHER" id="PTHR46797:SF23">
    <property type="entry name" value="HTH-TYPE TRANSCRIPTIONAL REGULATOR SUTR"/>
    <property type="match status" value="1"/>
</dbReference>
<reference evidence="5 6" key="1">
    <citation type="journal article" date="2012" name="J. Bacteriol.">
        <title>Genome Sequence of the Filamentous Bacterium Fibrisoma limi BUZ 3T.</title>
        <authorList>
            <person name="Filippini M."/>
            <person name="Qi W."/>
            <person name="Jaenicke S."/>
            <person name="Goesmann A."/>
            <person name="Smits T.H."/>
            <person name="Bagheri H.C."/>
        </authorList>
    </citation>
    <scope>NUCLEOTIDE SEQUENCE [LARGE SCALE GENOMIC DNA]</scope>
    <source>
        <strain evidence="6">BUZ 3T</strain>
    </source>
</reference>
<gene>
    <name evidence="5" type="ORF">BN8_00514</name>
</gene>
<dbReference type="SMART" id="SM00530">
    <property type="entry name" value="HTH_XRE"/>
    <property type="match status" value="1"/>
</dbReference>
<feature type="domain" description="HTH cro/C1-type" evidence="4">
    <location>
        <begin position="17"/>
        <end position="71"/>
    </location>
</feature>
<dbReference type="CDD" id="cd00093">
    <property type="entry name" value="HTH_XRE"/>
    <property type="match status" value="1"/>
</dbReference>
<dbReference type="STRING" id="1185876.BN8_00514"/>